<evidence type="ECO:0000313" key="2">
    <source>
        <dbReference type="EMBL" id="TBT93208.1"/>
    </source>
</evidence>
<keyword evidence="1" id="KW-1133">Transmembrane helix</keyword>
<feature type="transmembrane region" description="Helical" evidence="1">
    <location>
        <begin position="29"/>
        <end position="49"/>
    </location>
</feature>
<gene>
    <name evidence="2" type="ORF">ET996_12030</name>
</gene>
<comment type="caution">
    <text evidence="2">The sequence shown here is derived from an EMBL/GenBank/DDBJ whole genome shotgun (WGS) entry which is preliminary data.</text>
</comment>
<proteinExistence type="predicted"/>
<protein>
    <submittedName>
        <fullName evidence="2">DUF4233 domain-containing protein</fullName>
    </submittedName>
</protein>
<evidence type="ECO:0000313" key="3">
    <source>
        <dbReference type="Proteomes" id="UP000291933"/>
    </source>
</evidence>
<keyword evidence="1" id="KW-0812">Transmembrane</keyword>
<dbReference type="InterPro" id="IPR025327">
    <property type="entry name" value="DUF4233"/>
</dbReference>
<dbReference type="AlphaFoldDB" id="A0A4V2JSZ1"/>
<keyword evidence="1" id="KW-0472">Membrane</keyword>
<reference evidence="2 3" key="1">
    <citation type="submission" date="2019-01" db="EMBL/GenBank/DDBJ databases">
        <title>Lactibacter flavus gen. nov., sp. nov., a novel bacterium of the family Propionibacteriaceae isolated from raw milk and dairy products.</title>
        <authorList>
            <person name="Huptas C."/>
            <person name="Wenning M."/>
            <person name="Breitenwieser F."/>
            <person name="Doll E."/>
            <person name="Von Neubeck M."/>
            <person name="Busse H.-J."/>
            <person name="Scherer S."/>
        </authorList>
    </citation>
    <scope>NUCLEOTIDE SEQUENCE [LARGE SCALE GENOMIC DNA]</scope>
    <source>
        <strain evidence="2 3">DSM 22130</strain>
    </source>
</reference>
<name>A0A4V2JSZ1_PROTD</name>
<keyword evidence="3" id="KW-1185">Reference proteome</keyword>
<organism evidence="2 3">
    <name type="scientific">Propioniciclava tarda</name>
    <dbReference type="NCBI Taxonomy" id="433330"/>
    <lineage>
        <taxon>Bacteria</taxon>
        <taxon>Bacillati</taxon>
        <taxon>Actinomycetota</taxon>
        <taxon>Actinomycetes</taxon>
        <taxon>Propionibacteriales</taxon>
        <taxon>Propionibacteriaceae</taxon>
        <taxon>Propioniciclava</taxon>
    </lineage>
</organism>
<accession>A0A4V2JSZ1</accession>
<dbReference type="Proteomes" id="UP000291933">
    <property type="component" value="Unassembled WGS sequence"/>
</dbReference>
<sequence>MTRVLMITLVLEAIVFGLAVPGMVTVSGIALPLALGLGGAAILLALVAAATLRSGLGFALGWLTQLAALALGFATSTMFFMGGVFAVLWIATVVLGRRIDAAR</sequence>
<evidence type="ECO:0000256" key="1">
    <source>
        <dbReference type="SAM" id="Phobius"/>
    </source>
</evidence>
<dbReference type="EMBL" id="SDMR01000017">
    <property type="protein sequence ID" value="TBT93208.1"/>
    <property type="molecule type" value="Genomic_DNA"/>
</dbReference>
<dbReference type="Pfam" id="PF14017">
    <property type="entry name" value="DUF4233"/>
    <property type="match status" value="1"/>
</dbReference>
<dbReference type="OrthoDB" id="3267755at2"/>